<evidence type="ECO:0000256" key="1">
    <source>
        <dbReference type="SAM" id="Phobius"/>
    </source>
</evidence>
<proteinExistence type="predicted"/>
<dbReference type="OrthoDB" id="5117309at2"/>
<dbReference type="RefSeq" id="WP_121660320.1">
    <property type="nucleotide sequence ID" value="NZ_BMEK01000003.1"/>
</dbReference>
<dbReference type="EMBL" id="RCWJ01000004">
    <property type="protein sequence ID" value="RLQ81410.1"/>
    <property type="molecule type" value="Genomic_DNA"/>
</dbReference>
<gene>
    <name evidence="2" type="ORF">D9V28_13720</name>
</gene>
<dbReference type="AlphaFoldDB" id="A0A3L7ITG6"/>
<feature type="transmembrane region" description="Helical" evidence="1">
    <location>
        <begin position="74"/>
        <end position="96"/>
    </location>
</feature>
<comment type="caution">
    <text evidence="2">The sequence shown here is derived from an EMBL/GenBank/DDBJ whole genome shotgun (WGS) entry which is preliminary data.</text>
</comment>
<reference evidence="2 3" key="1">
    <citation type="submission" date="2018-10" db="EMBL/GenBank/DDBJ databases">
        <authorList>
            <person name="Li J."/>
        </authorList>
    </citation>
    <scope>NUCLEOTIDE SEQUENCE [LARGE SCALE GENOMIC DNA]</scope>
    <source>
        <strain evidence="2 3">ZD1-4</strain>
    </source>
</reference>
<dbReference type="Proteomes" id="UP000282460">
    <property type="component" value="Unassembled WGS sequence"/>
</dbReference>
<accession>A0A3L7ITG6</accession>
<keyword evidence="1" id="KW-1133">Transmembrane helix</keyword>
<evidence type="ECO:0000313" key="2">
    <source>
        <dbReference type="EMBL" id="RLQ81410.1"/>
    </source>
</evidence>
<keyword evidence="1" id="KW-0812">Transmembrane</keyword>
<organism evidence="2 3">
    <name type="scientific">Mycetocola zhadangensis</name>
    <dbReference type="NCBI Taxonomy" id="1164595"/>
    <lineage>
        <taxon>Bacteria</taxon>
        <taxon>Bacillati</taxon>
        <taxon>Actinomycetota</taxon>
        <taxon>Actinomycetes</taxon>
        <taxon>Micrococcales</taxon>
        <taxon>Microbacteriaceae</taxon>
        <taxon>Mycetocola</taxon>
    </lineage>
</organism>
<evidence type="ECO:0000313" key="3">
    <source>
        <dbReference type="Proteomes" id="UP000282460"/>
    </source>
</evidence>
<keyword evidence="1" id="KW-0472">Membrane</keyword>
<feature type="transmembrane region" description="Helical" evidence="1">
    <location>
        <begin position="102"/>
        <end position="122"/>
    </location>
</feature>
<name>A0A3L7ITG6_9MICO</name>
<keyword evidence="3" id="KW-1185">Reference proteome</keyword>
<feature type="transmembrane region" description="Helical" evidence="1">
    <location>
        <begin position="38"/>
        <end position="62"/>
    </location>
</feature>
<protein>
    <submittedName>
        <fullName evidence="2">Uncharacterized protein</fullName>
    </submittedName>
</protein>
<feature type="transmembrane region" description="Helical" evidence="1">
    <location>
        <begin position="12"/>
        <end position="32"/>
    </location>
</feature>
<sequence length="148" mass="15429">MTANKIFRTALIWGGVIAVLIGVVGAIIGWNIDGSVGLTSALIGAVVGAAFLSITAASILFANRYAASDMYVTIFFGVVLGGWLLKFVLFLVLAIVLRDQPWINLLILFTSVIASAVATLVVDTIIVMKGRVPYTAPSVAGDGTENAS</sequence>